<evidence type="ECO:0000256" key="3">
    <source>
        <dbReference type="PROSITE-ProRule" id="PRU00339"/>
    </source>
</evidence>
<dbReference type="SMART" id="SM00028">
    <property type="entry name" value="TPR"/>
    <property type="match status" value="1"/>
</dbReference>
<accession>A0AAW0QCI4</accession>
<name>A0AAW0QCI4_9PEZI</name>
<gene>
    <name evidence="5" type="ORF">PG999_010440</name>
</gene>
<dbReference type="AlphaFoldDB" id="A0AAW0QCI4"/>
<proteinExistence type="predicted"/>
<dbReference type="EMBL" id="JAQQWP010000009">
    <property type="protein sequence ID" value="KAK8100066.1"/>
    <property type="molecule type" value="Genomic_DNA"/>
</dbReference>
<evidence type="ECO:0000313" key="5">
    <source>
        <dbReference type="EMBL" id="KAK8100066.1"/>
    </source>
</evidence>
<dbReference type="InterPro" id="IPR013105">
    <property type="entry name" value="TPR_2"/>
</dbReference>
<dbReference type="Pfam" id="PF07719">
    <property type="entry name" value="TPR_2"/>
    <property type="match status" value="1"/>
</dbReference>
<dbReference type="Gene3D" id="1.25.40.10">
    <property type="entry name" value="Tetratricopeptide repeat domain"/>
    <property type="match status" value="1"/>
</dbReference>
<feature type="region of interest" description="Disordered" evidence="4">
    <location>
        <begin position="199"/>
        <end position="237"/>
    </location>
</feature>
<feature type="region of interest" description="Disordered" evidence="4">
    <location>
        <begin position="159"/>
        <end position="186"/>
    </location>
</feature>
<evidence type="ECO:0000256" key="2">
    <source>
        <dbReference type="ARBA" id="ARBA00022803"/>
    </source>
</evidence>
<evidence type="ECO:0000313" key="6">
    <source>
        <dbReference type="Proteomes" id="UP001392437"/>
    </source>
</evidence>
<organism evidence="5 6">
    <name type="scientific">Apiospora kogelbergensis</name>
    <dbReference type="NCBI Taxonomy" id="1337665"/>
    <lineage>
        <taxon>Eukaryota</taxon>
        <taxon>Fungi</taxon>
        <taxon>Dikarya</taxon>
        <taxon>Ascomycota</taxon>
        <taxon>Pezizomycotina</taxon>
        <taxon>Sordariomycetes</taxon>
        <taxon>Xylariomycetidae</taxon>
        <taxon>Amphisphaeriales</taxon>
        <taxon>Apiosporaceae</taxon>
        <taxon>Apiospora</taxon>
    </lineage>
</organism>
<keyword evidence="2 3" id="KW-0802">TPR repeat</keyword>
<comment type="caution">
    <text evidence="5">The sequence shown here is derived from an EMBL/GenBank/DDBJ whole genome shotgun (WGS) entry which is preliminary data.</text>
</comment>
<reference evidence="5 6" key="1">
    <citation type="submission" date="2023-01" db="EMBL/GenBank/DDBJ databases">
        <title>Analysis of 21 Apiospora genomes using comparative genomics revels a genus with tremendous synthesis potential of carbohydrate active enzymes and secondary metabolites.</title>
        <authorList>
            <person name="Sorensen T."/>
        </authorList>
    </citation>
    <scope>NUCLEOTIDE SEQUENCE [LARGE SCALE GENOMIC DNA]</scope>
    <source>
        <strain evidence="5 6">CBS 117206</strain>
    </source>
</reference>
<keyword evidence="6" id="KW-1185">Reference proteome</keyword>
<feature type="compositionally biased region" description="Basic and acidic residues" evidence="4">
    <location>
        <begin position="163"/>
        <end position="172"/>
    </location>
</feature>
<evidence type="ECO:0008006" key="7">
    <source>
        <dbReference type="Google" id="ProtNLM"/>
    </source>
</evidence>
<dbReference type="SUPFAM" id="SSF48452">
    <property type="entry name" value="TPR-like"/>
    <property type="match status" value="1"/>
</dbReference>
<dbReference type="Proteomes" id="UP001392437">
    <property type="component" value="Unassembled WGS sequence"/>
</dbReference>
<dbReference type="PROSITE" id="PS50005">
    <property type="entry name" value="TPR"/>
    <property type="match status" value="1"/>
</dbReference>
<dbReference type="InterPro" id="IPR011990">
    <property type="entry name" value="TPR-like_helical_dom_sf"/>
</dbReference>
<feature type="region of interest" description="Disordered" evidence="4">
    <location>
        <begin position="296"/>
        <end position="321"/>
    </location>
</feature>
<evidence type="ECO:0000256" key="1">
    <source>
        <dbReference type="ARBA" id="ARBA00022737"/>
    </source>
</evidence>
<dbReference type="InterPro" id="IPR019734">
    <property type="entry name" value="TPR_rpt"/>
</dbReference>
<protein>
    <recommendedName>
        <fullName evidence="7">Tetratricopeptide repeat-containing protein</fullName>
    </recommendedName>
</protein>
<keyword evidence="1" id="KW-0677">Repeat</keyword>
<sequence length="348" mass="39029">MTNFPTFGLTLEEKASLQTDVNNLITEAHKILHPAGYPTDHDYDSALSVLAEAITLAKDLFDDEEEEDEEDEYEDEDEDYILDQEQKDATKRRCAAGRSLANAHVLRGNILRAQGHIPEARHAYTEAISRYPDHFPSSASTTPISYSPIRSSVPRFLTYPEPKTAETRERTPYPRRKSATPPTNPAQQAWNALLELSRHQDPKPYPPLASDNRRGAAAVARRNSAPSNVRTLSKREKRRAGVWTAGYQCETDGKRPSPAEARQALVNKHIDHLRQRREPDVVVRAVAARKNVRVVEADSDSTDSSTSSATFSSSDRSIQHKEKCGDLRSQMQACRNRGITRQVGWVMA</sequence>
<evidence type="ECO:0000256" key="4">
    <source>
        <dbReference type="SAM" id="MobiDB-lite"/>
    </source>
</evidence>
<feature type="compositionally biased region" description="Low complexity" evidence="4">
    <location>
        <begin position="302"/>
        <end position="316"/>
    </location>
</feature>
<feature type="repeat" description="TPR" evidence="3">
    <location>
        <begin position="101"/>
        <end position="134"/>
    </location>
</feature>